<dbReference type="Proteomes" id="UP001594351">
    <property type="component" value="Unassembled WGS sequence"/>
</dbReference>
<dbReference type="PANTHER" id="PTHR36970:SF1">
    <property type="entry name" value="BESTROPHIN HOMOLOG"/>
    <property type="match status" value="1"/>
</dbReference>
<keyword evidence="1" id="KW-0472">Membrane</keyword>
<evidence type="ECO:0000256" key="1">
    <source>
        <dbReference type="SAM" id="Phobius"/>
    </source>
</evidence>
<evidence type="ECO:0000313" key="2">
    <source>
        <dbReference type="EMBL" id="MFC1848976.1"/>
    </source>
</evidence>
<protein>
    <recommendedName>
        <fullName evidence="4">Bestrophin</fullName>
    </recommendedName>
</protein>
<evidence type="ECO:0008006" key="4">
    <source>
        <dbReference type="Google" id="ProtNLM"/>
    </source>
</evidence>
<feature type="transmembrane region" description="Helical" evidence="1">
    <location>
        <begin position="7"/>
        <end position="28"/>
    </location>
</feature>
<evidence type="ECO:0000313" key="3">
    <source>
        <dbReference type="Proteomes" id="UP001594351"/>
    </source>
</evidence>
<dbReference type="EMBL" id="JBHPBY010000015">
    <property type="protein sequence ID" value="MFC1848976.1"/>
    <property type="molecule type" value="Genomic_DNA"/>
</dbReference>
<keyword evidence="3" id="KW-1185">Reference proteome</keyword>
<feature type="transmembrane region" description="Helical" evidence="1">
    <location>
        <begin position="208"/>
        <end position="227"/>
    </location>
</feature>
<reference evidence="2 3" key="1">
    <citation type="submission" date="2024-09" db="EMBL/GenBank/DDBJ databases">
        <title>Laminarin stimulates single cell rates of sulfate reduction while oxygen inhibits transcriptomic activity in coastal marine sediment.</title>
        <authorList>
            <person name="Lindsay M."/>
            <person name="Orcutt B."/>
            <person name="Emerson D."/>
            <person name="Stepanauskas R."/>
            <person name="D'Angelo T."/>
        </authorList>
    </citation>
    <scope>NUCLEOTIDE SEQUENCE [LARGE SCALE GENOMIC DNA]</scope>
    <source>
        <strain evidence="2">SAG AM-311-K15</strain>
    </source>
</reference>
<sequence>MRNIHQFLRLIDLRTISVTILAVISTYACKRFNLVADMPSGLIGIAIIFPIVFSINAAYRRREEALKYYASLKAHAVSLFYAHRDWVPVGDDGPDDAQRMRSLIDRLLTSIMGYFLTKDNIKNQELEDVYSVFSEISQSHEILRDKKIPANEISRANQYLRAMIIEFERMKNILFYRTPISIRSYSFVFLNSFPILYGPYFAHLSSKYYEALGYMIAVLYSLVLVSLDNIQEDLEDPFDSYGPDDMHMDVIDEYMKILN</sequence>
<feature type="transmembrane region" description="Helical" evidence="1">
    <location>
        <begin position="40"/>
        <end position="59"/>
    </location>
</feature>
<gene>
    <name evidence="2" type="ORF">ACFL27_02095</name>
</gene>
<accession>A0ABV6YS63</accession>
<name>A0ABV6YS63_UNCC1</name>
<organism evidence="2 3">
    <name type="scientific">candidate division CSSED10-310 bacterium</name>
    <dbReference type="NCBI Taxonomy" id="2855610"/>
    <lineage>
        <taxon>Bacteria</taxon>
        <taxon>Bacteria division CSSED10-310</taxon>
    </lineage>
</organism>
<comment type="caution">
    <text evidence="2">The sequence shown here is derived from an EMBL/GenBank/DDBJ whole genome shotgun (WGS) entry which is preliminary data.</text>
</comment>
<keyword evidence="1" id="KW-1133">Transmembrane helix</keyword>
<proteinExistence type="predicted"/>
<feature type="transmembrane region" description="Helical" evidence="1">
    <location>
        <begin position="180"/>
        <end position="202"/>
    </location>
</feature>
<keyword evidence="1" id="KW-0812">Transmembrane</keyword>
<dbReference type="PROSITE" id="PS51257">
    <property type="entry name" value="PROKAR_LIPOPROTEIN"/>
    <property type="match status" value="1"/>
</dbReference>
<dbReference type="PANTHER" id="PTHR36970">
    <property type="entry name" value="UNNAMED PRODUCT"/>
    <property type="match status" value="1"/>
</dbReference>